<sequence>MDTDSILKVNASFKINSPGITKQQLYSINGNDTTWQLVEI</sequence>
<accession>A0A1H4C4A5</accession>
<dbReference type="EMBL" id="FNQY01000027">
    <property type="protein sequence ID" value="SEA55209.1"/>
    <property type="molecule type" value="Genomic_DNA"/>
</dbReference>
<gene>
    <name evidence="1" type="ORF">SAMN05192529_12727</name>
</gene>
<protein>
    <submittedName>
        <fullName evidence="1">Uncharacterized protein</fullName>
    </submittedName>
</protein>
<keyword evidence="2" id="KW-1185">Reference proteome</keyword>
<dbReference type="AlphaFoldDB" id="A0A1H4C4A5"/>
<organism evidence="1 2">
    <name type="scientific">Arachidicoccus rhizosphaerae</name>
    <dbReference type="NCBI Taxonomy" id="551991"/>
    <lineage>
        <taxon>Bacteria</taxon>
        <taxon>Pseudomonadati</taxon>
        <taxon>Bacteroidota</taxon>
        <taxon>Chitinophagia</taxon>
        <taxon>Chitinophagales</taxon>
        <taxon>Chitinophagaceae</taxon>
        <taxon>Arachidicoccus</taxon>
    </lineage>
</organism>
<reference evidence="1 2" key="1">
    <citation type="submission" date="2016-10" db="EMBL/GenBank/DDBJ databases">
        <authorList>
            <person name="de Groot N.N."/>
        </authorList>
    </citation>
    <scope>NUCLEOTIDE SEQUENCE [LARGE SCALE GENOMIC DNA]</scope>
    <source>
        <strain evidence="1 2">Vu-144</strain>
    </source>
</reference>
<name>A0A1H4C4A5_9BACT</name>
<evidence type="ECO:0000313" key="2">
    <source>
        <dbReference type="Proteomes" id="UP000199041"/>
    </source>
</evidence>
<dbReference type="Proteomes" id="UP000199041">
    <property type="component" value="Unassembled WGS sequence"/>
</dbReference>
<dbReference type="STRING" id="551991.SAMN05192529_12727"/>
<evidence type="ECO:0000313" key="1">
    <source>
        <dbReference type="EMBL" id="SEA55209.1"/>
    </source>
</evidence>
<proteinExistence type="predicted"/>